<dbReference type="AlphaFoldDB" id="A0A250XBB5"/>
<dbReference type="Gene3D" id="3.90.226.10">
    <property type="entry name" value="2-enoyl-CoA Hydratase, Chain A, domain 1"/>
    <property type="match status" value="1"/>
</dbReference>
<dbReference type="GO" id="GO:0003860">
    <property type="term" value="F:3-hydroxyisobutyryl-CoA hydrolase activity"/>
    <property type="evidence" value="ECO:0007669"/>
    <property type="project" value="UniProtKB-UniRule"/>
</dbReference>
<comment type="caution">
    <text evidence="6">The sequence shown here is derived from an EMBL/GenBank/DDBJ whole genome shotgun (WGS) entry which is preliminary data.</text>
</comment>
<comment type="function">
    <text evidence="4">Hydrolyzes 3-hydroxyisobutyryl-CoA (HIBYL-CoA), a saline catabolite. Has high activity toward isobutyryl-CoA. Could be an isobutyryl-CoA dehydrogenase that functions in valine catabolism.</text>
</comment>
<comment type="catalytic activity">
    <reaction evidence="1 4">
        <text>3-hydroxy-2-methylpropanoyl-CoA + H2O = 3-hydroxy-2-methylpropanoate + CoA + H(+)</text>
        <dbReference type="Rhea" id="RHEA:20888"/>
        <dbReference type="ChEBI" id="CHEBI:11805"/>
        <dbReference type="ChEBI" id="CHEBI:15377"/>
        <dbReference type="ChEBI" id="CHEBI:15378"/>
        <dbReference type="ChEBI" id="CHEBI:57287"/>
        <dbReference type="ChEBI" id="CHEBI:57340"/>
        <dbReference type="EC" id="3.1.2.4"/>
    </reaction>
</comment>
<dbReference type="PANTHER" id="PTHR43176">
    <property type="entry name" value="3-HYDROXYISOBUTYRYL-COA HYDROLASE-RELATED"/>
    <property type="match status" value="1"/>
</dbReference>
<sequence length="406" mass="44120">MAVSDKVLISTSQHGVVSVLLNRPQALNSLDTDMVSRLRELLEDWALPEPCHPSSPPAAVCAIIKGAGNKAFCAGGDIKLIAQACGSGDTKPGNHFFAIEYDVNHKISQLRIPYVALIDGIVMGGGAGVSMHGHFRVATERTVFAMPECAIGIFPDIGSSFFLQQLPGRLGLWLGLTGARLKGVDVRDSGLATHFIPSHLLERVEEGIMALSEQNSTATNNSRQALRSLDLSEVDAVLRRLQSEGGAMPAGKLKQQLPWINHHFGLSSINSIIESLKKRHTQLTQQQQGGNALAGTADEAAWIEETLQGLERGSPLSLCVTFELFKRMQHSTLQECLQQDFKLIRKFVGGKGDFVEGVTALLIDRGRKAVWKYNSVYEVPPHVLDSFFEDDVAAIPSQVSHQGSRL</sequence>
<keyword evidence="3 4" id="KW-0378">Hydrolase</keyword>
<dbReference type="Proteomes" id="UP000232323">
    <property type="component" value="Unassembled WGS sequence"/>
</dbReference>
<dbReference type="SUPFAM" id="SSF52096">
    <property type="entry name" value="ClpP/crotonase"/>
    <property type="match status" value="1"/>
</dbReference>
<dbReference type="Pfam" id="PF16113">
    <property type="entry name" value="ECH_2"/>
    <property type="match status" value="1"/>
</dbReference>
<proteinExistence type="inferred from homology"/>
<accession>A0A250XBB5</accession>
<evidence type="ECO:0000259" key="5">
    <source>
        <dbReference type="Pfam" id="PF16113"/>
    </source>
</evidence>
<evidence type="ECO:0000256" key="3">
    <source>
        <dbReference type="ARBA" id="ARBA00022801"/>
    </source>
</evidence>
<evidence type="ECO:0000256" key="2">
    <source>
        <dbReference type="ARBA" id="ARBA00011915"/>
    </source>
</evidence>
<dbReference type="CDD" id="cd06558">
    <property type="entry name" value="crotonase-like"/>
    <property type="match status" value="1"/>
</dbReference>
<dbReference type="PANTHER" id="PTHR43176:SF3">
    <property type="entry name" value="3-HYDROXYISOBUTYRYL-COA HYDROLASE, MITOCHONDRIAL"/>
    <property type="match status" value="1"/>
</dbReference>
<evidence type="ECO:0000313" key="6">
    <source>
        <dbReference type="EMBL" id="GAX80368.1"/>
    </source>
</evidence>
<evidence type="ECO:0000256" key="1">
    <source>
        <dbReference type="ARBA" id="ARBA00001709"/>
    </source>
</evidence>
<comment type="similarity">
    <text evidence="4">Belongs to the enoyl-CoA hydratase/isomerase family.</text>
</comment>
<evidence type="ECO:0000313" key="7">
    <source>
        <dbReference type="Proteomes" id="UP000232323"/>
    </source>
</evidence>
<keyword evidence="7" id="KW-1185">Reference proteome</keyword>
<feature type="domain" description="Enoyl-CoA hydratase/isomerase" evidence="5">
    <location>
        <begin position="19"/>
        <end position="388"/>
    </location>
</feature>
<dbReference type="InterPro" id="IPR029045">
    <property type="entry name" value="ClpP/crotonase-like_dom_sf"/>
</dbReference>
<dbReference type="NCBIfam" id="NF004127">
    <property type="entry name" value="PRK05617.1"/>
    <property type="match status" value="1"/>
</dbReference>
<name>A0A250XBB5_9CHLO</name>
<comment type="pathway">
    <text evidence="4">Amino-acid degradation; L-valine degradation.</text>
</comment>
<dbReference type="InterPro" id="IPR045004">
    <property type="entry name" value="ECH_dom"/>
</dbReference>
<dbReference type="EMBL" id="BEGY01000051">
    <property type="protein sequence ID" value="GAX80368.1"/>
    <property type="molecule type" value="Genomic_DNA"/>
</dbReference>
<reference evidence="6 7" key="1">
    <citation type="submission" date="2017-08" db="EMBL/GenBank/DDBJ databases">
        <title>Acidophilic green algal genome provides insights into adaptation to an acidic environment.</title>
        <authorList>
            <person name="Hirooka S."/>
            <person name="Hirose Y."/>
            <person name="Kanesaki Y."/>
            <person name="Higuchi S."/>
            <person name="Fujiwara T."/>
            <person name="Onuma R."/>
            <person name="Era A."/>
            <person name="Ohbayashi R."/>
            <person name="Uzuka A."/>
            <person name="Nozaki H."/>
            <person name="Yoshikawa H."/>
            <person name="Miyagishima S.Y."/>
        </authorList>
    </citation>
    <scope>NUCLEOTIDE SEQUENCE [LARGE SCALE GENOMIC DNA]</scope>
    <source>
        <strain evidence="6 7">NIES-2499</strain>
    </source>
</reference>
<protein>
    <recommendedName>
        <fullName evidence="2 4">3-hydroxyisobutyryl-CoA hydrolase</fullName>
        <shortName evidence="4">HIB-CoA hydrolase</shortName>
        <shortName evidence="4">HIBYL-CoA-H</shortName>
        <ecNumber evidence="2 4">3.1.2.4</ecNumber>
    </recommendedName>
    <alternativeName>
        <fullName evidence="4">3-hydroxyisobutyryl-coenzyme A hydrolase</fullName>
    </alternativeName>
</protein>
<dbReference type="GO" id="GO:0006574">
    <property type="term" value="P:L-valine catabolic process"/>
    <property type="evidence" value="ECO:0007669"/>
    <property type="project" value="UniProtKB-UniRule"/>
</dbReference>
<dbReference type="OrthoDB" id="16820at2759"/>
<gene>
    <name evidence="6" type="ORF">CEUSTIGMA_g7807.t1</name>
</gene>
<dbReference type="InterPro" id="IPR032259">
    <property type="entry name" value="HIBYL-CoA-H"/>
</dbReference>
<organism evidence="6 7">
    <name type="scientific">Chlamydomonas eustigma</name>
    <dbReference type="NCBI Taxonomy" id="1157962"/>
    <lineage>
        <taxon>Eukaryota</taxon>
        <taxon>Viridiplantae</taxon>
        <taxon>Chlorophyta</taxon>
        <taxon>core chlorophytes</taxon>
        <taxon>Chlorophyceae</taxon>
        <taxon>CS clade</taxon>
        <taxon>Chlamydomonadales</taxon>
        <taxon>Chlamydomonadaceae</taxon>
        <taxon>Chlamydomonas</taxon>
    </lineage>
</organism>
<dbReference type="EC" id="3.1.2.4" evidence="2 4"/>
<dbReference type="STRING" id="1157962.A0A250XBB5"/>
<evidence type="ECO:0000256" key="4">
    <source>
        <dbReference type="RuleBase" id="RU369070"/>
    </source>
</evidence>